<proteinExistence type="predicted"/>
<sequence length="86" mass="9849">MKIVRAIEVWEKDLGGAFVGHLPVADTISTVFLYQLFQHEQDKPDPDMKLSYMLDAARIAQLQPYVAEQMEPDRYDYILTAFGVAE</sequence>
<keyword evidence="2" id="KW-1185">Reference proteome</keyword>
<gene>
    <name evidence="1" type="ORF">GCM10007860_28740</name>
</gene>
<evidence type="ECO:0000313" key="2">
    <source>
        <dbReference type="Proteomes" id="UP001156836"/>
    </source>
</evidence>
<accession>A0ABQ6BWE1</accession>
<protein>
    <submittedName>
        <fullName evidence="1">Uncharacterized protein</fullName>
    </submittedName>
</protein>
<evidence type="ECO:0000313" key="1">
    <source>
        <dbReference type="EMBL" id="GLS05717.1"/>
    </source>
</evidence>
<organism evidence="1 2">
    <name type="scientific">Chitiniphilus shinanonensis</name>
    <dbReference type="NCBI Taxonomy" id="553088"/>
    <lineage>
        <taxon>Bacteria</taxon>
        <taxon>Pseudomonadati</taxon>
        <taxon>Pseudomonadota</taxon>
        <taxon>Betaproteobacteria</taxon>
        <taxon>Neisseriales</taxon>
        <taxon>Chitinibacteraceae</taxon>
        <taxon>Chitiniphilus</taxon>
    </lineage>
</organism>
<reference evidence="2" key="1">
    <citation type="journal article" date="2019" name="Int. J. Syst. Evol. Microbiol.">
        <title>The Global Catalogue of Microorganisms (GCM) 10K type strain sequencing project: providing services to taxonomists for standard genome sequencing and annotation.</title>
        <authorList>
            <consortium name="The Broad Institute Genomics Platform"/>
            <consortium name="The Broad Institute Genome Sequencing Center for Infectious Disease"/>
            <person name="Wu L."/>
            <person name="Ma J."/>
        </authorList>
    </citation>
    <scope>NUCLEOTIDE SEQUENCE [LARGE SCALE GENOMIC DNA]</scope>
    <source>
        <strain evidence="2">NBRC 104970</strain>
    </source>
</reference>
<dbReference type="EMBL" id="BSOZ01000061">
    <property type="protein sequence ID" value="GLS05717.1"/>
    <property type="molecule type" value="Genomic_DNA"/>
</dbReference>
<dbReference type="RefSeq" id="WP_018746731.1">
    <property type="nucleotide sequence ID" value="NZ_BSOZ01000061.1"/>
</dbReference>
<dbReference type="Proteomes" id="UP001156836">
    <property type="component" value="Unassembled WGS sequence"/>
</dbReference>
<name>A0ABQ6BWE1_9NEIS</name>
<comment type="caution">
    <text evidence="1">The sequence shown here is derived from an EMBL/GenBank/DDBJ whole genome shotgun (WGS) entry which is preliminary data.</text>
</comment>